<dbReference type="PANTHER" id="PTHR39639:SF1">
    <property type="entry name" value="DUF262 DOMAIN-CONTAINING PROTEIN"/>
    <property type="match status" value="1"/>
</dbReference>
<dbReference type="EMBL" id="JAFICZ010000001">
    <property type="protein sequence ID" value="MBP1297941.1"/>
    <property type="molecule type" value="Genomic_DNA"/>
</dbReference>
<proteinExistence type="predicted"/>
<dbReference type="AlphaFoldDB" id="A0A8I1YGW3"/>
<evidence type="ECO:0000259" key="1">
    <source>
        <dbReference type="Pfam" id="PF03235"/>
    </source>
</evidence>
<evidence type="ECO:0000313" key="3">
    <source>
        <dbReference type="Proteomes" id="UP000673383"/>
    </source>
</evidence>
<dbReference type="Proteomes" id="UP000673383">
    <property type="component" value="Unassembled WGS sequence"/>
</dbReference>
<dbReference type="InterPro" id="IPR004919">
    <property type="entry name" value="GmrSD_N"/>
</dbReference>
<dbReference type="PANTHER" id="PTHR39639">
    <property type="entry name" value="CHROMOSOME 16, WHOLE GENOME SHOTGUN SEQUENCE"/>
    <property type="match status" value="1"/>
</dbReference>
<evidence type="ECO:0000313" key="2">
    <source>
        <dbReference type="EMBL" id="MBP1297941.1"/>
    </source>
</evidence>
<name>A0A8I1YGW3_BRAEL</name>
<gene>
    <name evidence="2" type="ORF">JOH49_007694</name>
</gene>
<dbReference type="RefSeq" id="WP_209945420.1">
    <property type="nucleotide sequence ID" value="NZ_CP126032.1"/>
</dbReference>
<feature type="domain" description="GmrSD restriction endonucleases N-terminal" evidence="1">
    <location>
        <begin position="39"/>
        <end position="96"/>
    </location>
</feature>
<reference evidence="2" key="1">
    <citation type="submission" date="2021-02" db="EMBL/GenBank/DDBJ databases">
        <title>Genomic Encyclopedia of Type Strains, Phase IV (KMG-V): Genome sequencing to study the core and pangenomes of soil and plant-associated prokaryotes.</title>
        <authorList>
            <person name="Whitman W."/>
        </authorList>
    </citation>
    <scope>NUCLEOTIDE SEQUENCE</scope>
    <source>
        <strain evidence="2">USDA 406</strain>
    </source>
</reference>
<sequence>MISVEDDDVEDFVDENRTVAVDIKYKITSFGADFLVDGLVDRFTKGDIYVPDFQRSFVWTKPQASRFIESILLGLPIPGIFLYREEETNKMLVVDGLLGTPISSRAATTFSFTQTHSTKSFRRQRLLGGFTITCLNSFGEMPQFARTSSVH</sequence>
<organism evidence="2 3">
    <name type="scientific">Bradyrhizobium elkanii</name>
    <dbReference type="NCBI Taxonomy" id="29448"/>
    <lineage>
        <taxon>Bacteria</taxon>
        <taxon>Pseudomonadati</taxon>
        <taxon>Pseudomonadota</taxon>
        <taxon>Alphaproteobacteria</taxon>
        <taxon>Hyphomicrobiales</taxon>
        <taxon>Nitrobacteraceae</taxon>
        <taxon>Bradyrhizobium</taxon>
    </lineage>
</organism>
<comment type="caution">
    <text evidence="2">The sequence shown here is derived from an EMBL/GenBank/DDBJ whole genome shotgun (WGS) entry which is preliminary data.</text>
</comment>
<protein>
    <recommendedName>
        <fullName evidence="1">GmrSD restriction endonucleases N-terminal domain-containing protein</fullName>
    </recommendedName>
</protein>
<dbReference type="Pfam" id="PF03235">
    <property type="entry name" value="GmrSD_N"/>
    <property type="match status" value="1"/>
</dbReference>
<accession>A0A8I1YGW3</accession>